<evidence type="ECO:0000256" key="7">
    <source>
        <dbReference type="ARBA" id="ARBA00022984"/>
    </source>
</evidence>
<evidence type="ECO:0000256" key="8">
    <source>
        <dbReference type="ARBA" id="ARBA00023306"/>
    </source>
</evidence>
<dbReference type="Pfam" id="PF01225">
    <property type="entry name" value="Mur_ligase"/>
    <property type="match status" value="1"/>
</dbReference>
<dbReference type="GO" id="GO:0047480">
    <property type="term" value="F:UDP-N-acetylmuramoyl-tripeptide-D-alanyl-D-alanine ligase activity"/>
    <property type="evidence" value="ECO:0007669"/>
    <property type="project" value="UniProtKB-UniRule"/>
</dbReference>
<dbReference type="STRING" id="1531429.JI75_06315"/>
<keyword evidence="7 10" id="KW-0573">Peptidoglycan synthesis</keyword>
<dbReference type="SUPFAM" id="SSF53244">
    <property type="entry name" value="MurD-like peptide ligases, peptide-binding domain"/>
    <property type="match status" value="1"/>
</dbReference>
<keyword evidence="2 10" id="KW-0436">Ligase</keyword>
<dbReference type="Pfam" id="PF08245">
    <property type="entry name" value="Mur_ligase_M"/>
    <property type="match status" value="1"/>
</dbReference>
<dbReference type="UniPathway" id="UPA00219"/>
<dbReference type="EC" id="6.3.2.10" evidence="10 11"/>
<feature type="domain" description="Mur ligase C-terminal" evidence="13">
    <location>
        <begin position="346"/>
        <end position="472"/>
    </location>
</feature>
<evidence type="ECO:0000256" key="10">
    <source>
        <dbReference type="HAMAP-Rule" id="MF_02019"/>
    </source>
</evidence>
<dbReference type="Gene3D" id="3.40.1190.10">
    <property type="entry name" value="Mur-like, catalytic domain"/>
    <property type="match status" value="1"/>
</dbReference>
<dbReference type="KEGG" id="cbac:JI75_06315"/>
<keyword evidence="1 10" id="KW-0963">Cytoplasm</keyword>
<feature type="domain" description="Mur ligase central" evidence="14">
    <location>
        <begin position="116"/>
        <end position="323"/>
    </location>
</feature>
<dbReference type="GO" id="GO:0008360">
    <property type="term" value="P:regulation of cell shape"/>
    <property type="evidence" value="ECO:0007669"/>
    <property type="project" value="UniProtKB-KW"/>
</dbReference>
<dbReference type="HOGENOM" id="CLU_031507_1_1_11"/>
<reference evidence="16" key="1">
    <citation type="submission" date="2014-08" db="EMBL/GenBank/DDBJ databases">
        <title>Coriobacteriaceae sp. complete genome.</title>
        <authorList>
            <person name="Looft T."/>
            <person name="Bayles D.O."/>
            <person name="Stanton T.B."/>
        </authorList>
    </citation>
    <scope>NUCLEOTIDE SEQUENCE [LARGE SCALE GENOMIC DNA]</scope>
    <source>
        <strain evidence="16">68-1-3</strain>
    </source>
</reference>
<evidence type="ECO:0000259" key="14">
    <source>
        <dbReference type="Pfam" id="PF08245"/>
    </source>
</evidence>
<dbReference type="HAMAP" id="MF_02019">
    <property type="entry name" value="MurF"/>
    <property type="match status" value="1"/>
</dbReference>
<protein>
    <recommendedName>
        <fullName evidence="10 11">UDP-N-acetylmuramoyl-tripeptide--D-alanyl-D-alanine ligase</fullName>
        <ecNumber evidence="10 11">6.3.2.10</ecNumber>
    </recommendedName>
    <alternativeName>
        <fullName evidence="10">D-alanyl-D-alanine-adding enzyme</fullName>
    </alternativeName>
</protein>
<dbReference type="InterPro" id="IPR051046">
    <property type="entry name" value="MurCDEF_CellWall_CoF430Synth"/>
</dbReference>
<keyword evidence="5 10" id="KW-0067">ATP-binding</keyword>
<dbReference type="InterPro" id="IPR036565">
    <property type="entry name" value="Mur-like_cat_sf"/>
</dbReference>
<evidence type="ECO:0000256" key="3">
    <source>
        <dbReference type="ARBA" id="ARBA00022618"/>
    </source>
</evidence>
<dbReference type="AlphaFoldDB" id="A0A0A8B4P6"/>
<dbReference type="InterPro" id="IPR035911">
    <property type="entry name" value="MurE/MurF_N"/>
</dbReference>
<comment type="subcellular location">
    <subcellularLocation>
        <location evidence="10 11">Cytoplasm</location>
    </subcellularLocation>
</comment>
<feature type="binding site" evidence="10">
    <location>
        <begin position="118"/>
        <end position="124"/>
    </location>
    <ligand>
        <name>ATP</name>
        <dbReference type="ChEBI" id="CHEBI:30616"/>
    </ligand>
</feature>
<evidence type="ECO:0000259" key="12">
    <source>
        <dbReference type="Pfam" id="PF01225"/>
    </source>
</evidence>
<dbReference type="PANTHER" id="PTHR43024">
    <property type="entry name" value="UDP-N-ACETYLMURAMOYL-TRIPEPTIDE--D-ALANYL-D-ALANINE LIGASE"/>
    <property type="match status" value="1"/>
</dbReference>
<organism evidence="15 16">
    <name type="scientific">Berryella intestinalis</name>
    <dbReference type="NCBI Taxonomy" id="1531429"/>
    <lineage>
        <taxon>Bacteria</taxon>
        <taxon>Bacillati</taxon>
        <taxon>Actinomycetota</taxon>
        <taxon>Coriobacteriia</taxon>
        <taxon>Eggerthellales</taxon>
        <taxon>Eggerthellaceae</taxon>
        <taxon>Berryella</taxon>
    </lineage>
</organism>
<dbReference type="NCBIfam" id="TIGR01143">
    <property type="entry name" value="murF"/>
    <property type="match status" value="1"/>
</dbReference>
<reference evidence="15 16" key="2">
    <citation type="journal article" date="2015" name="Genome Announc.">
        <title>Complete Genome Sequence of Coriobacteriaceae Strain 68-1-3, a Novel Mucus-Degrading Isolate from the Swine Intestinal Tract.</title>
        <authorList>
            <person name="Looft T."/>
            <person name="Bayles D.O."/>
            <person name="Alt D.P."/>
            <person name="Stanton T.B."/>
        </authorList>
    </citation>
    <scope>NUCLEOTIDE SEQUENCE [LARGE SCALE GENOMIC DNA]</scope>
    <source>
        <strain evidence="15 16">68-1-3</strain>
    </source>
</reference>
<dbReference type="GO" id="GO:0005737">
    <property type="term" value="C:cytoplasm"/>
    <property type="evidence" value="ECO:0007669"/>
    <property type="project" value="UniProtKB-SubCell"/>
</dbReference>
<evidence type="ECO:0000313" key="16">
    <source>
        <dbReference type="Proteomes" id="UP000031121"/>
    </source>
</evidence>
<comment type="function">
    <text evidence="10 11">Involved in cell wall formation. Catalyzes the final step in the synthesis of UDP-N-acetylmuramoyl-pentapeptide, the precursor of murein.</text>
</comment>
<dbReference type="Gene3D" id="3.90.190.20">
    <property type="entry name" value="Mur ligase, C-terminal domain"/>
    <property type="match status" value="1"/>
</dbReference>
<dbReference type="InterPro" id="IPR036615">
    <property type="entry name" value="Mur_ligase_C_dom_sf"/>
</dbReference>
<name>A0A0A8B4P6_9ACTN</name>
<dbReference type="EMBL" id="CP009302">
    <property type="protein sequence ID" value="AJC12324.1"/>
    <property type="molecule type" value="Genomic_DNA"/>
</dbReference>
<comment type="similarity">
    <text evidence="10">Belongs to the MurCDEF family. MurF subfamily.</text>
</comment>
<evidence type="ECO:0000256" key="9">
    <source>
        <dbReference type="ARBA" id="ARBA00023316"/>
    </source>
</evidence>
<evidence type="ECO:0000256" key="5">
    <source>
        <dbReference type="ARBA" id="ARBA00022840"/>
    </source>
</evidence>
<keyword evidence="3 10" id="KW-0132">Cell division</keyword>
<comment type="catalytic activity">
    <reaction evidence="10 11">
        <text>D-alanyl-D-alanine + UDP-N-acetyl-alpha-D-muramoyl-L-alanyl-gamma-D-glutamyl-meso-2,6-diaminopimelate + ATP = UDP-N-acetyl-alpha-D-muramoyl-L-alanyl-gamma-D-glutamyl-meso-2,6-diaminopimeloyl-D-alanyl-D-alanine + ADP + phosphate + H(+)</text>
        <dbReference type="Rhea" id="RHEA:28374"/>
        <dbReference type="ChEBI" id="CHEBI:15378"/>
        <dbReference type="ChEBI" id="CHEBI:30616"/>
        <dbReference type="ChEBI" id="CHEBI:43474"/>
        <dbReference type="ChEBI" id="CHEBI:57822"/>
        <dbReference type="ChEBI" id="CHEBI:61386"/>
        <dbReference type="ChEBI" id="CHEBI:83905"/>
        <dbReference type="ChEBI" id="CHEBI:456216"/>
        <dbReference type="EC" id="6.3.2.10"/>
    </reaction>
</comment>
<evidence type="ECO:0000259" key="13">
    <source>
        <dbReference type="Pfam" id="PF02875"/>
    </source>
</evidence>
<dbReference type="InterPro" id="IPR005863">
    <property type="entry name" value="UDP-N-AcMur_synth"/>
</dbReference>
<dbReference type="SUPFAM" id="SSF63418">
    <property type="entry name" value="MurE/MurF N-terminal domain"/>
    <property type="match status" value="1"/>
</dbReference>
<keyword evidence="8 10" id="KW-0131">Cell cycle</keyword>
<comment type="pathway">
    <text evidence="10 11">Cell wall biogenesis; peptidoglycan biosynthesis.</text>
</comment>
<evidence type="ECO:0000256" key="6">
    <source>
        <dbReference type="ARBA" id="ARBA00022960"/>
    </source>
</evidence>
<dbReference type="GO" id="GO:0005524">
    <property type="term" value="F:ATP binding"/>
    <property type="evidence" value="ECO:0007669"/>
    <property type="project" value="UniProtKB-UniRule"/>
</dbReference>
<dbReference type="InterPro" id="IPR013221">
    <property type="entry name" value="Mur_ligase_cen"/>
</dbReference>
<evidence type="ECO:0000256" key="4">
    <source>
        <dbReference type="ARBA" id="ARBA00022741"/>
    </source>
</evidence>
<evidence type="ECO:0000256" key="11">
    <source>
        <dbReference type="RuleBase" id="RU004136"/>
    </source>
</evidence>
<keyword evidence="4 10" id="KW-0547">Nucleotide-binding</keyword>
<keyword evidence="6 10" id="KW-0133">Cell shape</keyword>
<evidence type="ECO:0000256" key="1">
    <source>
        <dbReference type="ARBA" id="ARBA00022490"/>
    </source>
</evidence>
<dbReference type="GO" id="GO:0008766">
    <property type="term" value="F:UDP-N-acetylmuramoylalanyl-D-glutamyl-2,6-diaminopimelate-D-alanyl-D-alanine ligase activity"/>
    <property type="evidence" value="ECO:0007669"/>
    <property type="project" value="RHEA"/>
</dbReference>
<gene>
    <name evidence="10" type="primary">murF</name>
    <name evidence="15" type="ORF">JI75_06315</name>
</gene>
<dbReference type="InterPro" id="IPR004101">
    <property type="entry name" value="Mur_ligase_C"/>
</dbReference>
<accession>A0A0A8B4P6</accession>
<dbReference type="RefSeq" id="WP_039689555.1">
    <property type="nucleotide sequence ID" value="NZ_CP009302.1"/>
</dbReference>
<dbReference type="Proteomes" id="UP000031121">
    <property type="component" value="Chromosome"/>
</dbReference>
<dbReference type="PANTHER" id="PTHR43024:SF1">
    <property type="entry name" value="UDP-N-ACETYLMURAMOYL-TRIPEPTIDE--D-ALANYL-D-ALANINE LIGASE"/>
    <property type="match status" value="1"/>
</dbReference>
<dbReference type="InterPro" id="IPR000713">
    <property type="entry name" value="Mur_ligase_N"/>
</dbReference>
<dbReference type="OrthoDB" id="9800958at2"/>
<dbReference type="GO" id="GO:0071555">
    <property type="term" value="P:cell wall organization"/>
    <property type="evidence" value="ECO:0007669"/>
    <property type="project" value="UniProtKB-KW"/>
</dbReference>
<keyword evidence="9 10" id="KW-0961">Cell wall biogenesis/degradation</keyword>
<evidence type="ECO:0000313" key="15">
    <source>
        <dbReference type="EMBL" id="AJC12324.1"/>
    </source>
</evidence>
<dbReference type="GO" id="GO:0051301">
    <property type="term" value="P:cell division"/>
    <property type="evidence" value="ECO:0007669"/>
    <property type="project" value="UniProtKB-KW"/>
</dbReference>
<dbReference type="SUPFAM" id="SSF53623">
    <property type="entry name" value="MurD-like peptide ligases, catalytic domain"/>
    <property type="match status" value="1"/>
</dbReference>
<evidence type="ECO:0000256" key="2">
    <source>
        <dbReference type="ARBA" id="ARBA00022598"/>
    </source>
</evidence>
<proteinExistence type="inferred from homology"/>
<dbReference type="GO" id="GO:0009252">
    <property type="term" value="P:peptidoglycan biosynthetic process"/>
    <property type="evidence" value="ECO:0007669"/>
    <property type="project" value="UniProtKB-UniRule"/>
</dbReference>
<dbReference type="Gene3D" id="3.40.1390.10">
    <property type="entry name" value="MurE/MurF, N-terminal domain"/>
    <property type="match status" value="1"/>
</dbReference>
<keyword evidence="16" id="KW-1185">Reference proteome</keyword>
<feature type="domain" description="Mur ligase N-terminal catalytic" evidence="12">
    <location>
        <begin position="26"/>
        <end position="103"/>
    </location>
</feature>
<sequence length="486" mass="50647">MRCDIERIASATEGRIVEGSALSAEVVGITWDSRAVTKGSAFVALVGQRVDGHDFLPQAFADGAACALVTKDPSEEALEAARRTGGAIVMIEDAHRALSDLASWWRTQLSGLVIGITGSTGKTSTKNMVAAVCSSCGPTVATRGNQNNELGVPNTLLSAEADTRFVVVEMGMRGQGQIAQLCAIARPDWALVTNVGESHIELLGSRDAIACAKAEIFQGIAANGLAFVNAADQYADRLIEVGGHEGRGARTVFFDGSPDAAARRLRAGGDAPCVWAENVALDENGCARFDLCATGFPQDGRVACALSVPGLHNVGNACSAAAIGFAAGMAPADIARALSRVEAESGRQEMLRTPRGSLVVNDAYNANPDSMRSSLDMFAALDLEGRRMAVLGDMGELGSFAVECHRRVGAHAASCGLDLLVCVGELARFIAQGAIDAGFSEDRVRCVGSADEASSLVEGLLEPSDAVLIKASHFMGLERIARRLVG</sequence>
<dbReference type="Pfam" id="PF02875">
    <property type="entry name" value="Mur_ligase_C"/>
    <property type="match status" value="1"/>
</dbReference>